<keyword evidence="2 5" id="KW-0547">Nucleotide-binding</keyword>
<dbReference type="SUPFAM" id="SSF52540">
    <property type="entry name" value="P-loop containing nucleoside triphosphate hydrolases"/>
    <property type="match status" value="1"/>
</dbReference>
<evidence type="ECO:0000256" key="3">
    <source>
        <dbReference type="ARBA" id="ARBA00022829"/>
    </source>
</evidence>
<sequence>MLKKIFKTGKKRDISRTNRKMHFEDLNDQRDDLGASNNESIISGFIGCNDNGHNVNVELNDDHPAVLLYGMTGSGKTRLLHTFVQSVMTNASPSDLRVAIISYGSDFDYLKSSLLETSNPFMYCEPASIHTNMVYAQAVIKQMVKETKRRIEILKKSAATTVSEYNSKNVDTLPEILLVIDHYTEIKVDDEFDANEMLAFLVRFGRVAGIRMVYSERFARYEDVPAVMNQDIVDRISLKLSSPFENEVAMWGSKIDLTRIEKQGEFYASVDGDTKHPMHGYGLYMSNQELIKLNHDLTVKFYSYHYGYDFKWNDQTKTLKAEQKIFRVFARIPQVDCILLMANNMIQAKIKFENWYGSAEKANVFGVVEVSLEEAGKVFSNEKSESTQTEMRRDLERGQLIMHRKLDKEGKSDWRLLQIINGWYLSKLDGFQNVLTKSQVALIHEKASITSNIDEAEHFDLNCVEVEKILAKFPSSQFVKIPTISCDRASKHEYAFACDAVKK</sequence>
<gene>
    <name evidence="7" type="ORF">MUDAN_MDHGFNIF_03107</name>
</gene>
<dbReference type="RefSeq" id="WP_165450047.1">
    <property type="nucleotide sequence ID" value="NZ_UYIG01000122.1"/>
</dbReference>
<protein>
    <submittedName>
        <fullName evidence="7">FtsK/SpoIIIE family DNA translocase/segregation protein (Plasmid) [Lactobacillus salivarius]</fullName>
    </submittedName>
</protein>
<dbReference type="Proteomes" id="UP000289996">
    <property type="component" value="Unassembled WGS sequence"/>
</dbReference>
<dbReference type="PANTHER" id="PTHR22683:SF41">
    <property type="entry name" value="DNA TRANSLOCASE FTSK"/>
    <property type="match status" value="1"/>
</dbReference>
<evidence type="ECO:0000256" key="4">
    <source>
        <dbReference type="ARBA" id="ARBA00022840"/>
    </source>
</evidence>
<dbReference type="PANTHER" id="PTHR22683">
    <property type="entry name" value="SPORULATION PROTEIN RELATED"/>
    <property type="match status" value="1"/>
</dbReference>
<feature type="domain" description="FtsK" evidence="6">
    <location>
        <begin position="52"/>
        <end position="247"/>
    </location>
</feature>
<dbReference type="InterPro" id="IPR002543">
    <property type="entry name" value="FtsK_dom"/>
</dbReference>
<feature type="binding site" evidence="5">
    <location>
        <begin position="70"/>
        <end position="77"/>
    </location>
    <ligand>
        <name>ATP</name>
        <dbReference type="ChEBI" id="CHEBI:30616"/>
    </ligand>
</feature>
<dbReference type="GO" id="GO:0003677">
    <property type="term" value="F:DNA binding"/>
    <property type="evidence" value="ECO:0007669"/>
    <property type="project" value="InterPro"/>
</dbReference>
<dbReference type="Gene3D" id="3.40.50.300">
    <property type="entry name" value="P-loop containing nucleotide triphosphate hydrolases"/>
    <property type="match status" value="1"/>
</dbReference>
<proteinExistence type="predicted"/>
<keyword evidence="3" id="KW-0159">Chromosome partition</keyword>
<keyword evidence="8" id="KW-1185">Reference proteome</keyword>
<keyword evidence="4 5" id="KW-0067">ATP-binding</keyword>
<dbReference type="GO" id="GO:0016020">
    <property type="term" value="C:membrane"/>
    <property type="evidence" value="ECO:0007669"/>
    <property type="project" value="UniProtKB-SubCell"/>
</dbReference>
<dbReference type="AlphaFoldDB" id="A0A660E262"/>
<evidence type="ECO:0000313" key="8">
    <source>
        <dbReference type="Proteomes" id="UP000289996"/>
    </source>
</evidence>
<dbReference type="PROSITE" id="PS50901">
    <property type="entry name" value="FTSK"/>
    <property type="match status" value="1"/>
</dbReference>
<reference evidence="7 8" key="1">
    <citation type="submission" date="2018-11" db="EMBL/GenBank/DDBJ databases">
        <authorList>
            <person name="Wuyts S."/>
        </authorList>
    </citation>
    <scope>NUCLEOTIDE SEQUENCE [LARGE SCALE GENOMIC DNA]</scope>
    <source>
        <strain evidence="7">Lactobacillus mudanjiangensis AMBF249</strain>
    </source>
</reference>
<evidence type="ECO:0000256" key="2">
    <source>
        <dbReference type="ARBA" id="ARBA00022741"/>
    </source>
</evidence>
<comment type="subcellular location">
    <subcellularLocation>
        <location evidence="1">Membrane</location>
        <topology evidence="1">Multi-pass membrane protein</topology>
    </subcellularLocation>
</comment>
<evidence type="ECO:0000256" key="1">
    <source>
        <dbReference type="ARBA" id="ARBA00004141"/>
    </source>
</evidence>
<accession>A0A660E262</accession>
<name>A0A660E262_9LACO</name>
<dbReference type="Pfam" id="PF01580">
    <property type="entry name" value="FtsK_SpoIIIE"/>
    <property type="match status" value="1"/>
</dbReference>
<evidence type="ECO:0000259" key="6">
    <source>
        <dbReference type="PROSITE" id="PS50901"/>
    </source>
</evidence>
<dbReference type="GO" id="GO:0005524">
    <property type="term" value="F:ATP binding"/>
    <property type="evidence" value="ECO:0007669"/>
    <property type="project" value="UniProtKB-UniRule"/>
</dbReference>
<dbReference type="InterPro" id="IPR027417">
    <property type="entry name" value="P-loop_NTPase"/>
</dbReference>
<dbReference type="GO" id="GO:0007059">
    <property type="term" value="P:chromosome segregation"/>
    <property type="evidence" value="ECO:0007669"/>
    <property type="project" value="UniProtKB-KW"/>
</dbReference>
<dbReference type="EMBL" id="UYIG01000122">
    <property type="protein sequence ID" value="VDG28696.1"/>
    <property type="molecule type" value="Genomic_DNA"/>
</dbReference>
<organism evidence="7 8">
    <name type="scientific">Lactiplantibacillus mudanjiangensis</name>
    <dbReference type="NCBI Taxonomy" id="1296538"/>
    <lineage>
        <taxon>Bacteria</taxon>
        <taxon>Bacillati</taxon>
        <taxon>Bacillota</taxon>
        <taxon>Bacilli</taxon>
        <taxon>Lactobacillales</taxon>
        <taxon>Lactobacillaceae</taxon>
        <taxon>Lactiplantibacillus</taxon>
    </lineage>
</organism>
<dbReference type="InterPro" id="IPR050206">
    <property type="entry name" value="FtsK/SpoIIIE/SftA"/>
</dbReference>
<evidence type="ECO:0000256" key="5">
    <source>
        <dbReference type="PROSITE-ProRule" id="PRU00289"/>
    </source>
</evidence>
<evidence type="ECO:0000313" key="7">
    <source>
        <dbReference type="EMBL" id="VDG28696.1"/>
    </source>
</evidence>